<feature type="domain" description="Zinc-ribbon 15" evidence="1">
    <location>
        <begin position="22"/>
        <end position="122"/>
    </location>
</feature>
<accession>A0A017S092</accession>
<evidence type="ECO:0000313" key="3">
    <source>
        <dbReference type="Proteomes" id="UP000019681"/>
    </source>
</evidence>
<sequence length="126" mass="14639">MFFIGIFGIENKEKEIKDIKNVLCNNCGSLTSYKLIKTYTFFHIFFIPLFKWNKKYFLISRCCNNIWEIPLDIGGKLEGEGNVTMDFNQFENITKADDNYKSICPVCGSNIHNNYVYCPFCGSKIN</sequence>
<dbReference type="InterPro" id="IPR031493">
    <property type="entry name" value="Zinc_ribbon_15"/>
</dbReference>
<dbReference type="AlphaFoldDB" id="A0A017S092"/>
<dbReference type="Pfam" id="PF17032">
    <property type="entry name" value="Zn_ribbon_15"/>
    <property type="match status" value="1"/>
</dbReference>
<dbReference type="OrthoDB" id="4377018at2"/>
<dbReference type="Proteomes" id="UP000019681">
    <property type="component" value="Unassembled WGS sequence"/>
</dbReference>
<reference evidence="2 3" key="1">
    <citation type="journal article" date="2014" name="Genome Announc.">
        <title>Draft Genome Sequence of Fervidicella metallireducens Strain AeBT, an Iron-Reducing Thermoanaerobe from the Great Artesian Basin.</title>
        <authorList>
            <person name="Patel B.K."/>
        </authorList>
    </citation>
    <scope>NUCLEOTIDE SEQUENCE [LARGE SCALE GENOMIC DNA]</scope>
    <source>
        <strain evidence="2 3">AeB</strain>
    </source>
</reference>
<dbReference type="STRING" id="1403537.Q428_02015"/>
<gene>
    <name evidence="2" type="ORF">Q428_02015</name>
</gene>
<evidence type="ECO:0000313" key="2">
    <source>
        <dbReference type="EMBL" id="EYE89570.1"/>
    </source>
</evidence>
<dbReference type="PANTHER" id="PTHR36718:SF1">
    <property type="entry name" value="DOUBLE ZINC RIBBON PROTEIN MJ0416"/>
    <property type="match status" value="1"/>
</dbReference>
<proteinExistence type="predicted"/>
<dbReference type="RefSeq" id="WP_035377672.1">
    <property type="nucleotide sequence ID" value="NZ_AZQP01000003.1"/>
</dbReference>
<dbReference type="EMBL" id="AZQP01000003">
    <property type="protein sequence ID" value="EYE89570.1"/>
    <property type="molecule type" value="Genomic_DNA"/>
</dbReference>
<dbReference type="PANTHER" id="PTHR36718">
    <property type="entry name" value="OS05G0435400 PROTEIN"/>
    <property type="match status" value="1"/>
</dbReference>
<keyword evidence="3" id="KW-1185">Reference proteome</keyword>
<name>A0A017S092_9CLOT</name>
<organism evidence="2 3">
    <name type="scientific">Fervidicella metallireducens AeB</name>
    <dbReference type="NCBI Taxonomy" id="1403537"/>
    <lineage>
        <taxon>Bacteria</taxon>
        <taxon>Bacillati</taxon>
        <taxon>Bacillota</taxon>
        <taxon>Clostridia</taxon>
        <taxon>Eubacteriales</taxon>
        <taxon>Clostridiaceae</taxon>
        <taxon>Fervidicella</taxon>
    </lineage>
</organism>
<protein>
    <recommendedName>
        <fullName evidence="1">Zinc-ribbon 15 domain-containing protein</fullName>
    </recommendedName>
</protein>
<evidence type="ECO:0000259" key="1">
    <source>
        <dbReference type="Pfam" id="PF17032"/>
    </source>
</evidence>
<dbReference type="InterPro" id="IPR053281">
    <property type="entry name" value="Double_zinc_ribbon"/>
</dbReference>
<comment type="caution">
    <text evidence="2">The sequence shown here is derived from an EMBL/GenBank/DDBJ whole genome shotgun (WGS) entry which is preliminary data.</text>
</comment>